<gene>
    <name evidence="4" type="ORF">CWS20_26820</name>
</gene>
<dbReference type="PROSITE" id="PS51186">
    <property type="entry name" value="GNAT"/>
    <property type="match status" value="1"/>
</dbReference>
<dbReference type="Pfam" id="PF00583">
    <property type="entry name" value="Acetyltransf_1"/>
    <property type="match status" value="1"/>
</dbReference>
<comment type="caution">
    <text evidence="4">The sequence shown here is derived from an EMBL/GenBank/DDBJ whole genome shotgun (WGS) entry which is preliminary data.</text>
</comment>
<evidence type="ECO:0000256" key="2">
    <source>
        <dbReference type="ARBA" id="ARBA00023315"/>
    </source>
</evidence>
<keyword evidence="1 4" id="KW-0808">Transferase</keyword>
<evidence type="ECO:0000256" key="1">
    <source>
        <dbReference type="ARBA" id="ARBA00022679"/>
    </source>
</evidence>
<feature type="domain" description="N-acetyltransferase" evidence="3">
    <location>
        <begin position="18"/>
        <end position="171"/>
    </location>
</feature>
<dbReference type="InterPro" id="IPR016181">
    <property type="entry name" value="Acyl_CoA_acyltransferase"/>
</dbReference>
<keyword evidence="5" id="KW-1185">Reference proteome</keyword>
<dbReference type="GO" id="GO:0016747">
    <property type="term" value="F:acyltransferase activity, transferring groups other than amino-acyl groups"/>
    <property type="evidence" value="ECO:0007669"/>
    <property type="project" value="InterPro"/>
</dbReference>
<evidence type="ECO:0000259" key="3">
    <source>
        <dbReference type="PROSITE" id="PS51186"/>
    </source>
</evidence>
<dbReference type="Gene3D" id="3.40.630.30">
    <property type="match status" value="1"/>
</dbReference>
<dbReference type="EMBL" id="PISD01000087">
    <property type="protein sequence ID" value="PKG25896.1"/>
    <property type="molecule type" value="Genomic_DNA"/>
</dbReference>
<dbReference type="AlphaFoldDB" id="A0A2N0Z8Q7"/>
<name>A0A2N0Z8Q7_9BACI</name>
<evidence type="ECO:0000313" key="5">
    <source>
        <dbReference type="Proteomes" id="UP000233343"/>
    </source>
</evidence>
<dbReference type="Proteomes" id="UP000233343">
    <property type="component" value="Unassembled WGS sequence"/>
</dbReference>
<reference evidence="4 5" key="1">
    <citation type="journal article" date="2010" name="Int. J. Syst. Evol. Microbiol.">
        <title>Bacillus horneckiae sp. nov., isolated from a spacecraft-assembly clean room.</title>
        <authorList>
            <person name="Vaishampayan P."/>
            <person name="Probst A."/>
            <person name="Krishnamurthi S."/>
            <person name="Ghosh S."/>
            <person name="Osman S."/>
            <person name="McDowall A."/>
            <person name="Ruckmani A."/>
            <person name="Mayilraj S."/>
            <person name="Venkateswaran K."/>
        </authorList>
    </citation>
    <scope>NUCLEOTIDE SEQUENCE [LARGE SCALE GENOMIC DNA]</scope>
    <source>
        <strain evidence="5">1PO1SC</strain>
    </source>
</reference>
<dbReference type="CDD" id="cd04301">
    <property type="entry name" value="NAT_SF"/>
    <property type="match status" value="1"/>
</dbReference>
<dbReference type="RefSeq" id="WP_066193121.1">
    <property type="nucleotide sequence ID" value="NZ_CP194732.1"/>
</dbReference>
<sequence length="171" mass="19449">MTLYLRKAAIGDLDMMMSIIDQAREVIIKRGIPQWQDGDGPSREIFTEDIKREQAYVFMLDDQIVGVGTILTEPDEAYDKMKTWNMEFSGYASIHRVAINPDIQGRGLSKMLLSFLITAARLNGYQDIRIDTHPENKIMQHVIQSSGFQLKGEIELSVPNGERLAYQLILS</sequence>
<proteinExistence type="predicted"/>
<evidence type="ECO:0000313" key="4">
    <source>
        <dbReference type="EMBL" id="PKG25896.1"/>
    </source>
</evidence>
<dbReference type="SUPFAM" id="SSF55729">
    <property type="entry name" value="Acyl-CoA N-acyltransferases (Nat)"/>
    <property type="match status" value="1"/>
</dbReference>
<protein>
    <submittedName>
        <fullName evidence="4">N-acetyltransferase</fullName>
    </submittedName>
</protein>
<keyword evidence="2" id="KW-0012">Acyltransferase</keyword>
<dbReference type="InterPro" id="IPR000182">
    <property type="entry name" value="GNAT_dom"/>
</dbReference>
<dbReference type="PANTHER" id="PTHR43877:SF2">
    <property type="entry name" value="AMINOALKYLPHOSPHONATE N-ACETYLTRANSFERASE-RELATED"/>
    <property type="match status" value="1"/>
</dbReference>
<organism evidence="4 5">
    <name type="scientific">Cytobacillus horneckiae</name>
    <dbReference type="NCBI Taxonomy" id="549687"/>
    <lineage>
        <taxon>Bacteria</taxon>
        <taxon>Bacillati</taxon>
        <taxon>Bacillota</taxon>
        <taxon>Bacilli</taxon>
        <taxon>Bacillales</taxon>
        <taxon>Bacillaceae</taxon>
        <taxon>Cytobacillus</taxon>
    </lineage>
</organism>
<dbReference type="PANTHER" id="PTHR43877">
    <property type="entry name" value="AMINOALKYLPHOSPHONATE N-ACETYLTRANSFERASE-RELATED-RELATED"/>
    <property type="match status" value="1"/>
</dbReference>
<dbReference type="InterPro" id="IPR050832">
    <property type="entry name" value="Bact_Acetyltransf"/>
</dbReference>
<accession>A0A2N0Z8Q7</accession>